<sequence>MLESLFRNPAWAGASSSKSKPAPVAGGPEGRPTMIDIRRANNVSIMMTRFKAFPGGVGGMMHAVLSFQGLTWEEMGLIRQIAPKKGERKDFKDFGGAPQDLTAAERVLLQMNQVPRLKAKCRVALFIMKWEELRNESVQALDTVQAACQELRRSSRLQSVLSCALTVSAPFAQHHPLTDLPLPLPAHGHRGRHFIQGPLTNRTAISDPGRSPFANQVGNAVNDGSPKGSARAITLESLAAFTSFKVTGSSAPSSSPPAQPARGPLAGAPQASTQARTLLDFLARVVRGLPGAAHQGAGGFLGGQTPSLPAAAPLLSGGLQELEEDAAVGLKKAMAEYAAICGRAWVGGQEGGGWPGAAGTSAARGGEDAFGARLHGFLASTEGARGDLAARRADVEAEVASVAAWFGERQPHRAPQALTLLITFITQFDAAYAMTAA</sequence>
<feature type="domain" description="FH2" evidence="3">
    <location>
        <begin position="1"/>
        <end position="437"/>
    </location>
</feature>
<evidence type="ECO:0000256" key="1">
    <source>
        <dbReference type="ARBA" id="ARBA00006468"/>
    </source>
</evidence>
<comment type="caution">
    <text evidence="4">The sequence shown here is derived from an EMBL/GenBank/DDBJ whole genome shotgun (WGS) entry which is preliminary data.</text>
</comment>
<evidence type="ECO:0000313" key="5">
    <source>
        <dbReference type="Proteomes" id="UP000708148"/>
    </source>
</evidence>
<dbReference type="Pfam" id="PF02181">
    <property type="entry name" value="FH2"/>
    <property type="match status" value="1"/>
</dbReference>
<evidence type="ECO:0000256" key="2">
    <source>
        <dbReference type="SAM" id="MobiDB-lite"/>
    </source>
</evidence>
<dbReference type="InterPro" id="IPR051144">
    <property type="entry name" value="Formin_homology_domain"/>
</dbReference>
<organism evidence="4 5">
    <name type="scientific">Ostreobium quekettii</name>
    <dbReference type="NCBI Taxonomy" id="121088"/>
    <lineage>
        <taxon>Eukaryota</taxon>
        <taxon>Viridiplantae</taxon>
        <taxon>Chlorophyta</taxon>
        <taxon>core chlorophytes</taxon>
        <taxon>Ulvophyceae</taxon>
        <taxon>TCBD clade</taxon>
        <taxon>Bryopsidales</taxon>
        <taxon>Ostreobineae</taxon>
        <taxon>Ostreobiaceae</taxon>
        <taxon>Ostreobium</taxon>
    </lineage>
</organism>
<dbReference type="SUPFAM" id="SSF101447">
    <property type="entry name" value="Formin homology 2 domain (FH2 domain)"/>
    <property type="match status" value="1"/>
</dbReference>
<comment type="similarity">
    <text evidence="1">Belongs to the formin-like family. Class-II subfamily.</text>
</comment>
<dbReference type="Gene3D" id="1.20.58.2220">
    <property type="entry name" value="Formin, FH2 domain"/>
    <property type="match status" value="1"/>
</dbReference>
<feature type="region of interest" description="Disordered" evidence="2">
    <location>
        <begin position="246"/>
        <end position="270"/>
    </location>
</feature>
<protein>
    <recommendedName>
        <fullName evidence="3">FH2 domain-containing protein</fullName>
    </recommendedName>
</protein>
<dbReference type="PANTHER" id="PTHR45733:SF8">
    <property type="entry name" value="FORMIN-J"/>
    <property type="match status" value="1"/>
</dbReference>
<gene>
    <name evidence="4" type="ORF">OSTQU699_LOCUS2172</name>
</gene>
<dbReference type="Proteomes" id="UP000708148">
    <property type="component" value="Unassembled WGS sequence"/>
</dbReference>
<dbReference type="InterPro" id="IPR042201">
    <property type="entry name" value="FH2_Formin_sf"/>
</dbReference>
<reference evidence="4" key="1">
    <citation type="submission" date="2020-12" db="EMBL/GenBank/DDBJ databases">
        <authorList>
            <person name="Iha C."/>
        </authorList>
    </citation>
    <scope>NUCLEOTIDE SEQUENCE</scope>
</reference>
<dbReference type="EMBL" id="CAJHUC010000550">
    <property type="protein sequence ID" value="CAD7696811.1"/>
    <property type="molecule type" value="Genomic_DNA"/>
</dbReference>
<dbReference type="PANTHER" id="PTHR45733">
    <property type="entry name" value="FORMIN-J"/>
    <property type="match status" value="1"/>
</dbReference>
<dbReference type="AlphaFoldDB" id="A0A8S1IPA9"/>
<accession>A0A8S1IPA9</accession>
<proteinExistence type="inferred from homology"/>
<feature type="region of interest" description="Disordered" evidence="2">
    <location>
        <begin position="1"/>
        <end position="34"/>
    </location>
</feature>
<dbReference type="PROSITE" id="PS51444">
    <property type="entry name" value="FH2"/>
    <property type="match status" value="1"/>
</dbReference>
<evidence type="ECO:0000313" key="4">
    <source>
        <dbReference type="EMBL" id="CAD7696811.1"/>
    </source>
</evidence>
<feature type="compositionally biased region" description="Low complexity" evidence="2">
    <location>
        <begin position="12"/>
        <end position="26"/>
    </location>
</feature>
<dbReference type="OrthoDB" id="1668162at2759"/>
<evidence type="ECO:0000259" key="3">
    <source>
        <dbReference type="PROSITE" id="PS51444"/>
    </source>
</evidence>
<keyword evidence="5" id="KW-1185">Reference proteome</keyword>
<dbReference type="InterPro" id="IPR015425">
    <property type="entry name" value="FH2_Formin"/>
</dbReference>
<name>A0A8S1IPA9_9CHLO</name>